<proteinExistence type="predicted"/>
<evidence type="ECO:0000313" key="3">
    <source>
        <dbReference type="Proteomes" id="UP000324222"/>
    </source>
</evidence>
<reference evidence="2 3" key="1">
    <citation type="submission" date="2019-05" db="EMBL/GenBank/DDBJ databases">
        <title>Another draft genome of Portunus trituberculatus and its Hox gene families provides insights of decapod evolution.</title>
        <authorList>
            <person name="Jeong J.-H."/>
            <person name="Song I."/>
            <person name="Kim S."/>
            <person name="Choi T."/>
            <person name="Kim D."/>
            <person name="Ryu S."/>
            <person name="Kim W."/>
        </authorList>
    </citation>
    <scope>NUCLEOTIDE SEQUENCE [LARGE SCALE GENOMIC DNA]</scope>
    <source>
        <tissue evidence="2">Muscle</tissue>
    </source>
</reference>
<evidence type="ECO:0000256" key="1">
    <source>
        <dbReference type="SAM" id="MobiDB-lite"/>
    </source>
</evidence>
<dbReference type="AlphaFoldDB" id="A0A5B7CMQ5"/>
<name>A0A5B7CMQ5_PORTR</name>
<evidence type="ECO:0000313" key="2">
    <source>
        <dbReference type="EMBL" id="MPC10760.1"/>
    </source>
</evidence>
<protein>
    <submittedName>
        <fullName evidence="2">Uncharacterized protein</fullName>
    </submittedName>
</protein>
<organism evidence="2 3">
    <name type="scientific">Portunus trituberculatus</name>
    <name type="common">Swimming crab</name>
    <name type="synonym">Neptunus trituberculatus</name>
    <dbReference type="NCBI Taxonomy" id="210409"/>
    <lineage>
        <taxon>Eukaryota</taxon>
        <taxon>Metazoa</taxon>
        <taxon>Ecdysozoa</taxon>
        <taxon>Arthropoda</taxon>
        <taxon>Crustacea</taxon>
        <taxon>Multicrustacea</taxon>
        <taxon>Malacostraca</taxon>
        <taxon>Eumalacostraca</taxon>
        <taxon>Eucarida</taxon>
        <taxon>Decapoda</taxon>
        <taxon>Pleocyemata</taxon>
        <taxon>Brachyura</taxon>
        <taxon>Eubrachyura</taxon>
        <taxon>Portunoidea</taxon>
        <taxon>Portunidae</taxon>
        <taxon>Portuninae</taxon>
        <taxon>Portunus</taxon>
    </lineage>
</organism>
<accession>A0A5B7CMQ5</accession>
<gene>
    <name evidence="2" type="ORF">E2C01_003399</name>
</gene>
<feature type="region of interest" description="Disordered" evidence="1">
    <location>
        <begin position="154"/>
        <end position="173"/>
    </location>
</feature>
<keyword evidence="3" id="KW-1185">Reference proteome</keyword>
<dbReference type="EMBL" id="VSRR010000128">
    <property type="protein sequence ID" value="MPC10760.1"/>
    <property type="molecule type" value="Genomic_DNA"/>
</dbReference>
<sequence length="330" mass="36548">MLNRLAYETVAQIVDLALLVKRDATGHNSDLSRFRTPTAFNPDYPSVFIHQSGSLQEIGTGDEHCIGMDPITPSEVREAMRRYWANNSVLAPFSKIRSPIALPLPPPPPPPPPPHHILTGPTLPHHLTTITNPNIAPVQVKLLILTTITLATPPHHHLHHHHHHHAPRLQAENENSLASAAVERGRVAAPPPAVSGGRVEAWFPLSAAKWFVKIPQIDTSGRWHWGWHHAGQVAQAETQTSLAPVARSDAPRGTRKKCLPGAAATLLFDSCPDLVMQLFLVDFLRPTRTRSFDSAGFRKQGIFCLLTPPRIRKFFSVLLRLFRNPSAAFF</sequence>
<comment type="caution">
    <text evidence="2">The sequence shown here is derived from an EMBL/GenBank/DDBJ whole genome shotgun (WGS) entry which is preliminary data.</text>
</comment>
<feature type="compositionally biased region" description="Basic residues" evidence="1">
    <location>
        <begin position="154"/>
        <end position="167"/>
    </location>
</feature>
<dbReference type="Proteomes" id="UP000324222">
    <property type="component" value="Unassembled WGS sequence"/>
</dbReference>
<dbReference type="OrthoDB" id="440760at2759"/>